<evidence type="ECO:0000313" key="1">
    <source>
        <dbReference type="EMBL" id="BBE18048.1"/>
    </source>
</evidence>
<dbReference type="Proteomes" id="UP001193389">
    <property type="component" value="Chromosome"/>
</dbReference>
<reference evidence="1" key="1">
    <citation type="journal article" date="2020" name="Int. J. Syst. Evol. Microbiol.">
        <title>Aquipluma nitroreducens gen. nov. sp. nov., a novel facultatively anaerobic bacterium isolated from a freshwater lake.</title>
        <authorList>
            <person name="Watanabe M."/>
            <person name="Kojima H."/>
            <person name="Fukui M."/>
        </authorList>
    </citation>
    <scope>NUCLEOTIDE SEQUENCE</scope>
    <source>
        <strain evidence="1">MeG22</strain>
    </source>
</reference>
<accession>A0A5K7S910</accession>
<gene>
    <name evidence="1" type="ORF">AQPE_2208</name>
</gene>
<dbReference type="EMBL" id="AP018694">
    <property type="protein sequence ID" value="BBE18048.1"/>
    <property type="molecule type" value="Genomic_DNA"/>
</dbReference>
<dbReference type="KEGG" id="anf:AQPE_2208"/>
<sequence>MIVKDKLQSGKIHISGDTFQEKFNNLEGQVLTESTEGKCLILIFG</sequence>
<name>A0A5K7S910_9BACT</name>
<proteinExistence type="predicted"/>
<protein>
    <submittedName>
        <fullName evidence="1">Uncharacterized protein</fullName>
    </submittedName>
</protein>
<organism evidence="1 2">
    <name type="scientific">Aquipluma nitroreducens</name>
    <dbReference type="NCBI Taxonomy" id="2010828"/>
    <lineage>
        <taxon>Bacteria</taxon>
        <taxon>Pseudomonadati</taxon>
        <taxon>Bacteroidota</taxon>
        <taxon>Bacteroidia</taxon>
        <taxon>Marinilabiliales</taxon>
        <taxon>Prolixibacteraceae</taxon>
        <taxon>Aquipluma</taxon>
    </lineage>
</organism>
<dbReference type="AlphaFoldDB" id="A0A5K7S910"/>
<keyword evidence="2" id="KW-1185">Reference proteome</keyword>
<evidence type="ECO:0000313" key="2">
    <source>
        <dbReference type="Proteomes" id="UP001193389"/>
    </source>
</evidence>